<feature type="chain" id="PRO_5040116018" evidence="1">
    <location>
        <begin position="26"/>
        <end position="358"/>
    </location>
</feature>
<feature type="signal peptide" evidence="1">
    <location>
        <begin position="1"/>
        <end position="25"/>
    </location>
</feature>
<sequence length="358" mass="39537">MAPTWIANLLQSAFLLLSWVRGPQTDLEIFSSSSCLRTAATLEALVTCLDRFTVPHAYYDSMTYDLAQPVGTQREDWMSAIQALLSADGNCALTSIPLSLQGLYTVEPFQEYCVLYETASRCGTYLKGWGFFITPSSHRRVWRNIHISAPHPAYDLGTVQQAAAVFEATGARSLLVPGRKRTAFLSNSECIVPTSPKQDYYRTDPAHNDHQELGGCPSSSCAFLQFHGKGASTCPGDDIFLSSGLGNSTASQSWYTDPTDRPVKRLHQNLQHFLPSSWKISMPRAANTRTVTGEFVHAEQASTARRKEWYGAWVRAVEESFEVVCDAGLEEVAEEVKTPCLRPTTCVLRDTTGMNSEG</sequence>
<reference evidence="2" key="1">
    <citation type="submission" date="2020-11" db="EMBL/GenBank/DDBJ databases">
        <authorList>
            <consortium name="DOE Joint Genome Institute"/>
            <person name="Ahrendt S."/>
            <person name="Riley R."/>
            <person name="Andreopoulos W."/>
            <person name="LaButti K."/>
            <person name="Pangilinan J."/>
            <person name="Ruiz-duenas F.J."/>
            <person name="Barrasa J.M."/>
            <person name="Sanchez-Garcia M."/>
            <person name="Camarero S."/>
            <person name="Miyauchi S."/>
            <person name="Serrano A."/>
            <person name="Linde D."/>
            <person name="Babiker R."/>
            <person name="Drula E."/>
            <person name="Ayuso-Fernandez I."/>
            <person name="Pacheco R."/>
            <person name="Padilla G."/>
            <person name="Ferreira P."/>
            <person name="Barriuso J."/>
            <person name="Kellner H."/>
            <person name="Castanera R."/>
            <person name="Alfaro M."/>
            <person name="Ramirez L."/>
            <person name="Pisabarro A.G."/>
            <person name="Kuo A."/>
            <person name="Tritt A."/>
            <person name="Lipzen A."/>
            <person name="He G."/>
            <person name="Yan M."/>
            <person name="Ng V."/>
            <person name="Cullen D."/>
            <person name="Martin F."/>
            <person name="Rosso M.-N."/>
            <person name="Henrissat B."/>
            <person name="Hibbett D."/>
            <person name="Martinez A.T."/>
            <person name="Grigoriev I.V."/>
        </authorList>
    </citation>
    <scope>NUCLEOTIDE SEQUENCE</scope>
    <source>
        <strain evidence="2">AH 44721</strain>
    </source>
</reference>
<dbReference type="OrthoDB" id="5803672at2759"/>
<proteinExistence type="predicted"/>
<dbReference type="EMBL" id="JADNYJ010000074">
    <property type="protein sequence ID" value="KAF8890827.1"/>
    <property type="molecule type" value="Genomic_DNA"/>
</dbReference>
<keyword evidence="3" id="KW-1185">Reference proteome</keyword>
<dbReference type="AlphaFoldDB" id="A0A9P5TLT1"/>
<dbReference type="Proteomes" id="UP000724874">
    <property type="component" value="Unassembled WGS sequence"/>
</dbReference>
<protein>
    <submittedName>
        <fullName evidence="2">Uncharacterized protein</fullName>
    </submittedName>
</protein>
<name>A0A9P5TLT1_GYMJU</name>
<evidence type="ECO:0000313" key="2">
    <source>
        <dbReference type="EMBL" id="KAF8890827.1"/>
    </source>
</evidence>
<organism evidence="2 3">
    <name type="scientific">Gymnopilus junonius</name>
    <name type="common">Spectacular rustgill mushroom</name>
    <name type="synonym">Gymnopilus spectabilis subsp. junonius</name>
    <dbReference type="NCBI Taxonomy" id="109634"/>
    <lineage>
        <taxon>Eukaryota</taxon>
        <taxon>Fungi</taxon>
        <taxon>Dikarya</taxon>
        <taxon>Basidiomycota</taxon>
        <taxon>Agaricomycotina</taxon>
        <taxon>Agaricomycetes</taxon>
        <taxon>Agaricomycetidae</taxon>
        <taxon>Agaricales</taxon>
        <taxon>Agaricineae</taxon>
        <taxon>Hymenogastraceae</taxon>
        <taxon>Gymnopilus</taxon>
    </lineage>
</organism>
<keyword evidence="1" id="KW-0732">Signal</keyword>
<evidence type="ECO:0000313" key="3">
    <source>
        <dbReference type="Proteomes" id="UP000724874"/>
    </source>
</evidence>
<comment type="caution">
    <text evidence="2">The sequence shown here is derived from an EMBL/GenBank/DDBJ whole genome shotgun (WGS) entry which is preliminary data.</text>
</comment>
<gene>
    <name evidence="2" type="ORF">CPB84DRAFT_1784621</name>
</gene>
<evidence type="ECO:0000256" key="1">
    <source>
        <dbReference type="SAM" id="SignalP"/>
    </source>
</evidence>
<accession>A0A9P5TLT1</accession>